<dbReference type="SMART" id="SM00091">
    <property type="entry name" value="PAS"/>
    <property type="match status" value="1"/>
</dbReference>
<sequence length="279" mass="30014">MSEPPGETYPAPTWEYVDLGGRYTTGESAYETAARTGEAVYGVRHAIAFPDGTRRLIAADAAPVSEGRETEYVVVAVADVTDSETERARAERHRVLVEHADDAMAVLEDGRYRLVNEACGDLLGVSPEAAVGSTDRDLLPSDVASALADHSERAVEAGAAVSQRVEVVCGERTRTFEVLHVPRESVVGADTSVARVCREVSEQAERERLLREERDRLESLAGAVAHDARNAIRSSRGGPTSRARRPPPATRRCGGTSTRSTAASNACSSWWPPWSRSGA</sequence>
<accession>A0ABD5XU90</accession>
<feature type="domain" description="PAS" evidence="2">
    <location>
        <begin position="108"/>
        <end position="158"/>
    </location>
</feature>
<dbReference type="EMBL" id="JBHSZG010000001">
    <property type="protein sequence ID" value="MFC7137096.1"/>
    <property type="molecule type" value="Genomic_DNA"/>
</dbReference>
<gene>
    <name evidence="3" type="ORF">ACFQRB_12785</name>
</gene>
<dbReference type="PROSITE" id="PS50112">
    <property type="entry name" value="PAS"/>
    <property type="match status" value="1"/>
</dbReference>
<dbReference type="Pfam" id="PF08448">
    <property type="entry name" value="PAS_4"/>
    <property type="match status" value="1"/>
</dbReference>
<organism evidence="3 4">
    <name type="scientific">Halobaculum litoreum</name>
    <dbReference type="NCBI Taxonomy" id="3031998"/>
    <lineage>
        <taxon>Archaea</taxon>
        <taxon>Methanobacteriati</taxon>
        <taxon>Methanobacteriota</taxon>
        <taxon>Stenosarchaea group</taxon>
        <taxon>Halobacteria</taxon>
        <taxon>Halobacteriales</taxon>
        <taxon>Haloferacaceae</taxon>
        <taxon>Halobaculum</taxon>
    </lineage>
</organism>
<dbReference type="AlphaFoldDB" id="A0ABD5XU90"/>
<evidence type="ECO:0000259" key="2">
    <source>
        <dbReference type="PROSITE" id="PS50112"/>
    </source>
</evidence>
<dbReference type="Proteomes" id="UP001596368">
    <property type="component" value="Unassembled WGS sequence"/>
</dbReference>
<dbReference type="InterPro" id="IPR000014">
    <property type="entry name" value="PAS"/>
</dbReference>
<comment type="caution">
    <text evidence="3">The sequence shown here is derived from an EMBL/GenBank/DDBJ whole genome shotgun (WGS) entry which is preliminary data.</text>
</comment>
<dbReference type="InterPro" id="IPR035965">
    <property type="entry name" value="PAS-like_dom_sf"/>
</dbReference>
<dbReference type="InterPro" id="IPR013656">
    <property type="entry name" value="PAS_4"/>
</dbReference>
<keyword evidence="4" id="KW-1185">Reference proteome</keyword>
<reference evidence="3 4" key="1">
    <citation type="journal article" date="2019" name="Int. J. Syst. Evol. Microbiol.">
        <title>The Global Catalogue of Microorganisms (GCM) 10K type strain sequencing project: providing services to taxonomists for standard genome sequencing and annotation.</title>
        <authorList>
            <consortium name="The Broad Institute Genomics Platform"/>
            <consortium name="The Broad Institute Genome Sequencing Center for Infectious Disease"/>
            <person name="Wu L."/>
            <person name="Ma J."/>
        </authorList>
    </citation>
    <scope>NUCLEOTIDE SEQUENCE [LARGE SCALE GENOMIC DNA]</scope>
    <source>
        <strain evidence="3 4">DT92</strain>
    </source>
</reference>
<proteinExistence type="predicted"/>
<feature type="compositionally biased region" description="Low complexity" evidence="1">
    <location>
        <begin position="250"/>
        <end position="261"/>
    </location>
</feature>
<dbReference type="Gene3D" id="3.30.450.20">
    <property type="entry name" value="PAS domain"/>
    <property type="match status" value="1"/>
</dbReference>
<dbReference type="SUPFAM" id="SSF55785">
    <property type="entry name" value="PYP-like sensor domain (PAS domain)"/>
    <property type="match status" value="1"/>
</dbReference>
<dbReference type="CDD" id="cd00130">
    <property type="entry name" value="PAS"/>
    <property type="match status" value="1"/>
</dbReference>
<dbReference type="NCBIfam" id="TIGR00229">
    <property type="entry name" value="sensory_box"/>
    <property type="match status" value="1"/>
</dbReference>
<feature type="region of interest" description="Disordered" evidence="1">
    <location>
        <begin position="229"/>
        <end position="279"/>
    </location>
</feature>
<evidence type="ECO:0000313" key="3">
    <source>
        <dbReference type="EMBL" id="MFC7137096.1"/>
    </source>
</evidence>
<protein>
    <submittedName>
        <fullName evidence="3">PAS domain-containing protein</fullName>
    </submittedName>
</protein>
<name>A0ABD5XU90_9EURY</name>
<evidence type="ECO:0000313" key="4">
    <source>
        <dbReference type="Proteomes" id="UP001596368"/>
    </source>
</evidence>
<evidence type="ECO:0000256" key="1">
    <source>
        <dbReference type="SAM" id="MobiDB-lite"/>
    </source>
</evidence>